<evidence type="ECO:0000256" key="1">
    <source>
        <dbReference type="ARBA" id="ARBA00004370"/>
    </source>
</evidence>
<dbReference type="EMBL" id="RXIC02000026">
    <property type="protein sequence ID" value="KAB1203253.1"/>
    <property type="molecule type" value="Genomic_DNA"/>
</dbReference>
<name>A0A6A1USI7_9ROSI</name>
<evidence type="ECO:0000256" key="4">
    <source>
        <dbReference type="ARBA" id="ARBA00022989"/>
    </source>
</evidence>
<organism evidence="6 7">
    <name type="scientific">Morella rubra</name>
    <name type="common">Chinese bayberry</name>
    <dbReference type="NCBI Taxonomy" id="262757"/>
    <lineage>
        <taxon>Eukaryota</taxon>
        <taxon>Viridiplantae</taxon>
        <taxon>Streptophyta</taxon>
        <taxon>Embryophyta</taxon>
        <taxon>Tracheophyta</taxon>
        <taxon>Spermatophyta</taxon>
        <taxon>Magnoliopsida</taxon>
        <taxon>eudicotyledons</taxon>
        <taxon>Gunneridae</taxon>
        <taxon>Pentapetalae</taxon>
        <taxon>rosids</taxon>
        <taxon>fabids</taxon>
        <taxon>Fagales</taxon>
        <taxon>Myricaceae</taxon>
        <taxon>Morella</taxon>
    </lineage>
</organism>
<gene>
    <name evidence="6" type="ORF">CJ030_MR8G022918</name>
</gene>
<sequence>MWAAKIRRDGKELRDAPMRLNVNEEYFTGLRTKSNAEFFTKVELLVKEPCSASYCHQEFSEVLLEPLEETILAILDSAILSKIPELKGLVLNYFDISAEAANICSHLLKSVIRIQSNCKFLQHAHDTTDDYAPDQQLKVNISELNMFMAQNNPFTNDPNKHDFKRIRDKYSWVLHHLKSMRKKVAWKLKLIEYFNKAFGIP</sequence>
<dbReference type="Pfam" id="PF05055">
    <property type="entry name" value="DUF677"/>
    <property type="match status" value="1"/>
</dbReference>
<evidence type="ECO:0000256" key="5">
    <source>
        <dbReference type="ARBA" id="ARBA00023136"/>
    </source>
</evidence>
<evidence type="ECO:0000313" key="6">
    <source>
        <dbReference type="EMBL" id="KAB1203253.1"/>
    </source>
</evidence>
<reference evidence="6 7" key="1">
    <citation type="journal article" date="2019" name="Plant Biotechnol. J.">
        <title>The red bayberry genome and genetic basis of sex determination.</title>
        <authorList>
            <person name="Jia H.M."/>
            <person name="Jia H.J."/>
            <person name="Cai Q.L."/>
            <person name="Wang Y."/>
            <person name="Zhao H.B."/>
            <person name="Yang W.F."/>
            <person name="Wang G.Y."/>
            <person name="Li Y.H."/>
            <person name="Zhan D.L."/>
            <person name="Shen Y.T."/>
            <person name="Niu Q.F."/>
            <person name="Chang L."/>
            <person name="Qiu J."/>
            <person name="Zhao L."/>
            <person name="Xie H.B."/>
            <person name="Fu W.Y."/>
            <person name="Jin J."/>
            <person name="Li X.W."/>
            <person name="Jiao Y."/>
            <person name="Zhou C.C."/>
            <person name="Tu T."/>
            <person name="Chai C.Y."/>
            <person name="Gao J.L."/>
            <person name="Fan L.J."/>
            <person name="van de Weg E."/>
            <person name="Wang J.Y."/>
            <person name="Gao Z.S."/>
        </authorList>
    </citation>
    <scope>NUCLEOTIDE SEQUENCE [LARGE SCALE GENOMIC DNA]</scope>
    <source>
        <tissue evidence="6">Leaves</tissue>
    </source>
</reference>
<proteinExistence type="inferred from homology"/>
<comment type="similarity">
    <text evidence="2">Belongs to the UPF0496 family.</text>
</comment>
<keyword evidence="5" id="KW-0472">Membrane</keyword>
<dbReference type="Proteomes" id="UP000516437">
    <property type="component" value="Chromosome 8"/>
</dbReference>
<evidence type="ECO:0000256" key="2">
    <source>
        <dbReference type="ARBA" id="ARBA00009074"/>
    </source>
</evidence>
<dbReference type="PANTHER" id="PTHR31113">
    <property type="entry name" value="UPF0496 PROTEIN 3-RELATED"/>
    <property type="match status" value="1"/>
</dbReference>
<keyword evidence="7" id="KW-1185">Reference proteome</keyword>
<evidence type="ECO:0000256" key="3">
    <source>
        <dbReference type="ARBA" id="ARBA00022692"/>
    </source>
</evidence>
<evidence type="ECO:0000313" key="7">
    <source>
        <dbReference type="Proteomes" id="UP000516437"/>
    </source>
</evidence>
<dbReference type="OrthoDB" id="776561at2759"/>
<dbReference type="PANTHER" id="PTHR31113:SF2">
    <property type="entry name" value="OS04G0423200 PROTEIN"/>
    <property type="match status" value="1"/>
</dbReference>
<dbReference type="InterPro" id="IPR007749">
    <property type="entry name" value="DUF677"/>
</dbReference>
<protein>
    <submittedName>
        <fullName evidence="6">UPF0496 protein 3</fullName>
    </submittedName>
</protein>
<dbReference type="GO" id="GO:0016020">
    <property type="term" value="C:membrane"/>
    <property type="evidence" value="ECO:0007669"/>
    <property type="project" value="UniProtKB-SubCell"/>
</dbReference>
<accession>A0A6A1USI7</accession>
<keyword evidence="4" id="KW-1133">Transmembrane helix</keyword>
<keyword evidence="3" id="KW-0812">Transmembrane</keyword>
<dbReference type="AlphaFoldDB" id="A0A6A1USI7"/>
<comment type="subcellular location">
    <subcellularLocation>
        <location evidence="1">Membrane</location>
    </subcellularLocation>
</comment>
<comment type="caution">
    <text evidence="6">The sequence shown here is derived from an EMBL/GenBank/DDBJ whole genome shotgun (WGS) entry which is preliminary data.</text>
</comment>